<dbReference type="EMBL" id="UINC01000061">
    <property type="protein sequence ID" value="SUZ48287.1"/>
    <property type="molecule type" value="Genomic_DNA"/>
</dbReference>
<protein>
    <recommendedName>
        <fullName evidence="2">Outer membrane protein beta-barrel domain-containing protein</fullName>
    </recommendedName>
</protein>
<reference evidence="1" key="1">
    <citation type="submission" date="2018-05" db="EMBL/GenBank/DDBJ databases">
        <authorList>
            <person name="Lanie J.A."/>
            <person name="Ng W.-L."/>
            <person name="Kazmierczak K.M."/>
            <person name="Andrzejewski T.M."/>
            <person name="Davidsen T.M."/>
            <person name="Wayne K.J."/>
            <person name="Tettelin H."/>
            <person name="Glass J.I."/>
            <person name="Rusch D."/>
            <person name="Podicherti R."/>
            <person name="Tsui H.-C.T."/>
            <person name="Winkler M.E."/>
        </authorList>
    </citation>
    <scope>NUCLEOTIDE SEQUENCE</scope>
</reference>
<accession>A0A381N172</accession>
<evidence type="ECO:0008006" key="2">
    <source>
        <dbReference type="Google" id="ProtNLM"/>
    </source>
</evidence>
<proteinExistence type="predicted"/>
<name>A0A381N172_9ZZZZ</name>
<gene>
    <name evidence="1" type="ORF">METZ01_LOCUS1141</name>
</gene>
<evidence type="ECO:0000313" key="1">
    <source>
        <dbReference type="EMBL" id="SUZ48287.1"/>
    </source>
</evidence>
<dbReference type="AlphaFoldDB" id="A0A381N172"/>
<organism evidence="1">
    <name type="scientific">marine metagenome</name>
    <dbReference type="NCBI Taxonomy" id="408172"/>
    <lineage>
        <taxon>unclassified sequences</taxon>
        <taxon>metagenomes</taxon>
        <taxon>ecological metagenomes</taxon>
    </lineage>
</organism>
<sequence length="233" mass="25287">MKKYLIITLLAVLPSSIFAIAGLGLSVNQSLFSVGSSSSPLLVEVPGLDPMEVGSFTHHGFENGAGIGGYLYLDIIPVIDLDVEFNVVGNLYNFSFINPVSNLDSVQFAYAAANTYITIQKSVFDLGIPFLARANLYAGLGYNQHVGTPMIDQEMLTTVVGGNIETGEIDEDALIDYLKENKLEATGFHVQAGLQMHLLTFDVFAYYRYTMAKDVIPGNNGFGSFNVRFGFGI</sequence>